<dbReference type="AlphaFoldDB" id="A0A6V8PWI6"/>
<gene>
    <name evidence="10" type="primary">plsX</name>
    <name evidence="11" type="ORF">HKBW3S06_00937</name>
    <name evidence="12" type="ORF">HKBW3S43_01237</name>
</gene>
<dbReference type="RefSeq" id="WP_258187162.1">
    <property type="nucleotide sequence ID" value="NZ_BLRV01000087.1"/>
</dbReference>
<evidence type="ECO:0000256" key="9">
    <source>
        <dbReference type="ARBA" id="ARBA00046608"/>
    </source>
</evidence>
<comment type="subunit">
    <text evidence="9 10">Homodimer. Probably interacts with PlsY.</text>
</comment>
<dbReference type="UniPathway" id="UPA00085"/>
<dbReference type="Proteomes" id="UP000576480">
    <property type="component" value="Unassembled WGS sequence"/>
</dbReference>
<protein>
    <recommendedName>
        <fullName evidence="8 10">Phosphate acyltransferase</fullName>
        <ecNumber evidence="8 10">2.3.1.274</ecNumber>
    </recommendedName>
    <alternativeName>
        <fullName evidence="10">Acyl-ACP phosphotransacylase</fullName>
    </alternativeName>
    <alternativeName>
        <fullName evidence="10">Acyl-[acyl-carrier-protein]--phosphate acyltransferase</fullName>
    </alternativeName>
    <alternativeName>
        <fullName evidence="10">Phosphate-acyl-ACP acyltransferase</fullName>
    </alternativeName>
</protein>
<reference evidence="13 14" key="1">
    <citation type="journal article" date="2020" name="Front. Microbiol.">
        <title>Single-cell genomics of novel Actinobacteria with the Wood-Ljungdahl pathway discovered in a serpentinizing system.</title>
        <authorList>
            <person name="Merino N."/>
            <person name="Kawai M."/>
            <person name="Boyd E.S."/>
            <person name="Colman D.R."/>
            <person name="McGlynn S.E."/>
            <person name="Nealson K.H."/>
            <person name="Kurokawa K."/>
            <person name="Hongoh Y."/>
        </authorList>
    </citation>
    <scope>NUCLEOTIDE SEQUENCE [LARGE SCALE GENOMIC DNA]</scope>
    <source>
        <strain evidence="11 14">S06</strain>
        <strain evidence="12 13">S43</strain>
    </source>
</reference>
<comment type="function">
    <text evidence="10">Catalyzes the reversible formation of acyl-phosphate (acyl-PO(4)) from acyl-[acyl-carrier-protein] (acyl-ACP). This enzyme utilizes acyl-ACP as fatty acyl donor, but not acyl-CoA.</text>
</comment>
<comment type="caution">
    <text evidence="12">The sequence shown here is derived from an EMBL/GenBank/DDBJ whole genome shotgun (WGS) entry which is preliminary data.</text>
</comment>
<keyword evidence="7 10" id="KW-1208">Phospholipid metabolism</keyword>
<evidence type="ECO:0000313" key="12">
    <source>
        <dbReference type="EMBL" id="GFP35446.1"/>
    </source>
</evidence>
<organism evidence="12 13">
    <name type="scientific">Candidatus Hakubella thermalkaliphila</name>
    <dbReference type="NCBI Taxonomy" id="2754717"/>
    <lineage>
        <taxon>Bacteria</taxon>
        <taxon>Bacillati</taxon>
        <taxon>Actinomycetota</taxon>
        <taxon>Actinomycetota incertae sedis</taxon>
        <taxon>Candidatus Hakubellales</taxon>
        <taxon>Candidatus Hakubellaceae</taxon>
        <taxon>Candidatus Hakubella</taxon>
    </lineage>
</organism>
<proteinExistence type="inferred from homology"/>
<dbReference type="NCBIfam" id="TIGR00182">
    <property type="entry name" value="plsX"/>
    <property type="match status" value="1"/>
</dbReference>
<keyword evidence="6 10" id="KW-0594">Phospholipid biosynthesis</keyword>
<evidence type="ECO:0000256" key="5">
    <source>
        <dbReference type="ARBA" id="ARBA00023098"/>
    </source>
</evidence>
<evidence type="ECO:0000256" key="6">
    <source>
        <dbReference type="ARBA" id="ARBA00023209"/>
    </source>
</evidence>
<comment type="subcellular location">
    <subcellularLocation>
        <location evidence="10">Cytoplasm</location>
    </subcellularLocation>
    <text evidence="10">Associated with the membrane possibly through PlsY.</text>
</comment>
<dbReference type="Gene3D" id="3.40.718.10">
    <property type="entry name" value="Isopropylmalate Dehydrogenase"/>
    <property type="match status" value="1"/>
</dbReference>
<evidence type="ECO:0000313" key="13">
    <source>
        <dbReference type="Proteomes" id="UP000576480"/>
    </source>
</evidence>
<evidence type="ECO:0000256" key="3">
    <source>
        <dbReference type="ARBA" id="ARBA00022516"/>
    </source>
</evidence>
<dbReference type="PANTHER" id="PTHR30100">
    <property type="entry name" value="FATTY ACID/PHOSPHOLIPID SYNTHESIS PROTEIN PLSX"/>
    <property type="match status" value="1"/>
</dbReference>
<dbReference type="Proteomes" id="UP000580051">
    <property type="component" value="Unassembled WGS sequence"/>
</dbReference>
<dbReference type="GO" id="GO:0006633">
    <property type="term" value="P:fatty acid biosynthetic process"/>
    <property type="evidence" value="ECO:0007669"/>
    <property type="project" value="UniProtKB-UniRule"/>
</dbReference>
<dbReference type="GO" id="GO:0005737">
    <property type="term" value="C:cytoplasm"/>
    <property type="evidence" value="ECO:0007669"/>
    <property type="project" value="UniProtKB-SubCell"/>
</dbReference>
<dbReference type="EC" id="2.3.1.274" evidence="8 10"/>
<keyword evidence="5 10" id="KW-0443">Lipid metabolism</keyword>
<evidence type="ECO:0000313" key="14">
    <source>
        <dbReference type="Proteomes" id="UP000580051"/>
    </source>
</evidence>
<evidence type="ECO:0000256" key="1">
    <source>
        <dbReference type="ARBA" id="ARBA00001232"/>
    </source>
</evidence>
<dbReference type="EMBL" id="BLRV01000087">
    <property type="protein sequence ID" value="GFP21710.1"/>
    <property type="molecule type" value="Genomic_DNA"/>
</dbReference>
<evidence type="ECO:0000256" key="4">
    <source>
        <dbReference type="ARBA" id="ARBA00022679"/>
    </source>
</evidence>
<keyword evidence="3 10" id="KW-0444">Lipid biosynthesis</keyword>
<sequence length="334" mass="35833">MAPRIIVDAMGGDYAPREVVLGAIEALKFLPGLQIILVGRREEVQKVLQSAGFAGDAIGVVDAPEVIGMEEHPVEAIRSKEDSSLVAGLKMVAEGEGDAFVSAGNTGACLAASLRYLQRIRGVLRPAIAVTIPRGSPPLVLLDAGANADCRPEFLTQFAIMGKVYYRSRFGVQEPKIGLINIGEEETKGSSLYITAHGLLKESDLNFVGNIEGRDLFGFKADVVVADGFTGNVIIKTIEGTASMILSQLKEKFTRDLRSKLGSLALLPALREVKRSLDYEEYGGALLLGVNGVVIVGHGSSRAKAIRNSIKVAVEMVQEKTVEKIAKEMEKEVR</sequence>
<dbReference type="SUPFAM" id="SSF53659">
    <property type="entry name" value="Isocitrate/Isopropylmalate dehydrogenase-like"/>
    <property type="match status" value="1"/>
</dbReference>
<comment type="pathway">
    <text evidence="10">Lipid metabolism; phospholipid metabolism.</text>
</comment>
<dbReference type="PANTHER" id="PTHR30100:SF1">
    <property type="entry name" value="PHOSPHATE ACYLTRANSFERASE"/>
    <property type="match status" value="1"/>
</dbReference>
<evidence type="ECO:0000256" key="8">
    <source>
        <dbReference type="ARBA" id="ARBA00024069"/>
    </source>
</evidence>
<evidence type="ECO:0000313" key="11">
    <source>
        <dbReference type="EMBL" id="GFP21710.1"/>
    </source>
</evidence>
<dbReference type="InterPro" id="IPR012281">
    <property type="entry name" value="Phospholipid_synth_PlsX-like"/>
</dbReference>
<keyword evidence="4 10" id="KW-0808">Transferase</keyword>
<accession>A0A6V8PWI6</accession>
<dbReference type="HAMAP" id="MF_00019">
    <property type="entry name" value="PlsX"/>
    <property type="match status" value="1"/>
</dbReference>
<dbReference type="PIRSF" id="PIRSF002465">
    <property type="entry name" value="Phsphlp_syn_PlsX"/>
    <property type="match status" value="1"/>
</dbReference>
<dbReference type="InterPro" id="IPR003664">
    <property type="entry name" value="FA_synthesis"/>
</dbReference>
<dbReference type="EMBL" id="BLSB01000106">
    <property type="protein sequence ID" value="GFP35446.1"/>
    <property type="molecule type" value="Genomic_DNA"/>
</dbReference>
<name>A0A6V8PWI6_9ACTN</name>
<dbReference type="GO" id="GO:0043811">
    <property type="term" value="F:phosphate:acyl-[acyl carrier protein] acyltransferase activity"/>
    <property type="evidence" value="ECO:0007669"/>
    <property type="project" value="UniProtKB-UniRule"/>
</dbReference>
<keyword evidence="12" id="KW-0012">Acyltransferase</keyword>
<comment type="similarity">
    <text evidence="10">Belongs to the PlsX family.</text>
</comment>
<comment type="catalytic activity">
    <reaction evidence="1 10">
        <text>a fatty acyl-[ACP] + phosphate = an acyl phosphate + holo-[ACP]</text>
        <dbReference type="Rhea" id="RHEA:42292"/>
        <dbReference type="Rhea" id="RHEA-COMP:9685"/>
        <dbReference type="Rhea" id="RHEA-COMP:14125"/>
        <dbReference type="ChEBI" id="CHEBI:43474"/>
        <dbReference type="ChEBI" id="CHEBI:59918"/>
        <dbReference type="ChEBI" id="CHEBI:64479"/>
        <dbReference type="ChEBI" id="CHEBI:138651"/>
        <dbReference type="EC" id="2.3.1.274"/>
    </reaction>
</comment>
<evidence type="ECO:0000256" key="2">
    <source>
        <dbReference type="ARBA" id="ARBA00022490"/>
    </source>
</evidence>
<dbReference type="Pfam" id="PF02504">
    <property type="entry name" value="FA_synthesis"/>
    <property type="match status" value="1"/>
</dbReference>
<evidence type="ECO:0000256" key="7">
    <source>
        <dbReference type="ARBA" id="ARBA00023264"/>
    </source>
</evidence>
<evidence type="ECO:0000256" key="10">
    <source>
        <dbReference type="HAMAP-Rule" id="MF_00019"/>
    </source>
</evidence>
<dbReference type="GO" id="GO:0008654">
    <property type="term" value="P:phospholipid biosynthetic process"/>
    <property type="evidence" value="ECO:0007669"/>
    <property type="project" value="UniProtKB-KW"/>
</dbReference>
<keyword evidence="2 10" id="KW-0963">Cytoplasm</keyword>